<dbReference type="SUPFAM" id="SSF81531">
    <property type="entry name" value="Non-heme 11 kDa protein of cytochrome bc1 complex (Ubiquinol-cytochrome c reductase)"/>
    <property type="match status" value="1"/>
</dbReference>
<evidence type="ECO:0000259" key="11">
    <source>
        <dbReference type="Pfam" id="PF02320"/>
    </source>
</evidence>
<keyword evidence="3 9" id="KW-0813">Transport</keyword>
<dbReference type="OrthoDB" id="405848at2759"/>
<feature type="disulfide bond" evidence="10">
    <location>
        <begin position="34"/>
        <end position="76"/>
    </location>
</feature>
<keyword evidence="10" id="KW-1015">Disulfide bond</keyword>
<evidence type="ECO:0000256" key="3">
    <source>
        <dbReference type="ARBA" id="ARBA00022448"/>
    </source>
</evidence>
<dbReference type="GO" id="GO:0006122">
    <property type="term" value="P:mitochondrial electron transport, ubiquinol to cytochrome c"/>
    <property type="evidence" value="ECO:0007669"/>
    <property type="project" value="InterPro"/>
</dbReference>
<dbReference type="Proteomes" id="UP000466442">
    <property type="component" value="Unassembled WGS sequence"/>
</dbReference>
<evidence type="ECO:0000256" key="6">
    <source>
        <dbReference type="ARBA" id="ARBA00022982"/>
    </source>
</evidence>
<evidence type="ECO:0000313" key="12">
    <source>
        <dbReference type="EMBL" id="KAF6209259.1"/>
    </source>
</evidence>
<dbReference type="Pfam" id="PF02320">
    <property type="entry name" value="UCR_hinge"/>
    <property type="match status" value="1"/>
</dbReference>
<comment type="similarity">
    <text evidence="2 9">Belongs to the UQCRH/QCR6 family.</text>
</comment>
<evidence type="ECO:0000256" key="4">
    <source>
        <dbReference type="ARBA" id="ARBA00022660"/>
    </source>
</evidence>
<comment type="subcellular location">
    <subcellularLocation>
        <location evidence="1">Mitochondrion inner membrane</location>
        <topology evidence="1">Peripheral membrane protein</topology>
        <orientation evidence="1">Intermembrane side</orientation>
    </subcellularLocation>
</comment>
<gene>
    <name evidence="12" type="ORF">GE061_015004</name>
    <name evidence="13" type="ORF">GE061_015025</name>
</gene>
<organism evidence="12 14">
    <name type="scientific">Apolygus lucorum</name>
    <name type="common">Small green plant bug</name>
    <name type="synonym">Lygocoris lucorum</name>
    <dbReference type="NCBI Taxonomy" id="248454"/>
    <lineage>
        <taxon>Eukaryota</taxon>
        <taxon>Metazoa</taxon>
        <taxon>Ecdysozoa</taxon>
        <taxon>Arthropoda</taxon>
        <taxon>Hexapoda</taxon>
        <taxon>Insecta</taxon>
        <taxon>Pterygota</taxon>
        <taxon>Neoptera</taxon>
        <taxon>Paraneoptera</taxon>
        <taxon>Hemiptera</taxon>
        <taxon>Heteroptera</taxon>
        <taxon>Panheteroptera</taxon>
        <taxon>Cimicomorpha</taxon>
        <taxon>Miridae</taxon>
        <taxon>Mirini</taxon>
        <taxon>Apolygus</taxon>
    </lineage>
</organism>
<comment type="caution">
    <text evidence="12">The sequence shown here is derived from an EMBL/GenBank/DDBJ whole genome shotgun (WGS) entry which is preliminary data.</text>
</comment>
<dbReference type="PANTHER" id="PTHR15336:SF0">
    <property type="entry name" value="CYTOCHROME B-C1 COMPLEX SUBUNIT 6, MITOCHONDRIAL"/>
    <property type="match status" value="1"/>
</dbReference>
<dbReference type="InterPro" id="IPR036811">
    <property type="entry name" value="Ubol_cytC_Rdtase_hinge_dom_sf"/>
</dbReference>
<keyword evidence="14" id="KW-1185">Reference proteome</keyword>
<accession>A0A6A4JAS7</accession>
<evidence type="ECO:0000256" key="5">
    <source>
        <dbReference type="ARBA" id="ARBA00022792"/>
    </source>
</evidence>
<proteinExistence type="inferred from homology"/>
<feature type="domain" description="Ubiquinol-cytochrome C reductase hinge" evidence="11">
    <location>
        <begin position="25"/>
        <end position="86"/>
    </location>
</feature>
<dbReference type="PANTHER" id="PTHR15336">
    <property type="entry name" value="UBIQUINOL-CYTOCHROME C REDUCTASE COMPLEX 7.8 KDA PROTEIN"/>
    <property type="match status" value="1"/>
</dbReference>
<dbReference type="Gene3D" id="1.10.287.20">
    <property type="entry name" value="Ubiquinol-cytochrome C reductase hinge domain"/>
    <property type="match status" value="1"/>
</dbReference>
<dbReference type="InterPro" id="IPR003422">
    <property type="entry name" value="Cyt_b-c1_6"/>
</dbReference>
<evidence type="ECO:0000313" key="14">
    <source>
        <dbReference type="Proteomes" id="UP000466442"/>
    </source>
</evidence>
<dbReference type="EMBL" id="WIXP02000006">
    <property type="protein sequence ID" value="KAF6209280.1"/>
    <property type="molecule type" value="Genomic_DNA"/>
</dbReference>
<dbReference type="AlphaFoldDB" id="A0A6A4JAS7"/>
<evidence type="ECO:0000256" key="9">
    <source>
        <dbReference type="PIRNR" id="PIRNR000019"/>
    </source>
</evidence>
<protein>
    <recommendedName>
        <fullName evidence="9">Cytochrome b-c1 complex subunit 6</fullName>
    </recommendedName>
</protein>
<evidence type="ECO:0000256" key="10">
    <source>
        <dbReference type="PIRSR" id="PIRSR000019-1"/>
    </source>
</evidence>
<keyword evidence="5 9" id="KW-0999">Mitochondrion inner membrane</keyword>
<evidence type="ECO:0000313" key="13">
    <source>
        <dbReference type="EMBL" id="KAF6209280.1"/>
    </source>
</evidence>
<evidence type="ECO:0000256" key="7">
    <source>
        <dbReference type="ARBA" id="ARBA00023128"/>
    </source>
</evidence>
<dbReference type="PIRSF" id="PIRSF000019">
    <property type="entry name" value="Bc1_11K"/>
    <property type="match status" value="1"/>
</dbReference>
<comment type="function">
    <text evidence="9">Component of the ubiquinol-cytochrome c oxidoreductase, a multisubunit transmembrane complex that is part of the mitochondrial electron transport chain which drives oxidative phosphorylation.</text>
</comment>
<evidence type="ECO:0000256" key="8">
    <source>
        <dbReference type="ARBA" id="ARBA00023136"/>
    </source>
</evidence>
<sequence>MPLWSWFSVPAVAAQAEEEEEELVDPQDTLKQACEPKCANWKSKLEGCNERVNSRSNTTESCLEELFDFLHCVDGCVVKDLFTKLK</sequence>
<keyword evidence="8 9" id="KW-0472">Membrane</keyword>
<reference evidence="12" key="1">
    <citation type="journal article" date="2021" name="Mol. Ecol. Resour.">
        <title>Apolygus lucorum genome provides insights into omnivorousness and mesophyll feeding.</title>
        <authorList>
            <person name="Liu Y."/>
            <person name="Liu H."/>
            <person name="Wang H."/>
            <person name="Huang T."/>
            <person name="Liu B."/>
            <person name="Yang B."/>
            <person name="Yin L."/>
            <person name="Li B."/>
            <person name="Zhang Y."/>
            <person name="Zhang S."/>
            <person name="Jiang F."/>
            <person name="Zhang X."/>
            <person name="Ren Y."/>
            <person name="Wang B."/>
            <person name="Wang S."/>
            <person name="Lu Y."/>
            <person name="Wu K."/>
            <person name="Fan W."/>
            <person name="Wang G."/>
        </authorList>
    </citation>
    <scope>NUCLEOTIDE SEQUENCE</scope>
    <source>
        <strain evidence="12">12Hb</strain>
    </source>
</reference>
<evidence type="ECO:0000256" key="1">
    <source>
        <dbReference type="ARBA" id="ARBA00004137"/>
    </source>
</evidence>
<keyword evidence="4 9" id="KW-0679">Respiratory chain</keyword>
<dbReference type="InterPro" id="IPR023184">
    <property type="entry name" value="Ubol_cytC_Rdtase_hinge_dom"/>
</dbReference>
<dbReference type="GO" id="GO:0005743">
    <property type="term" value="C:mitochondrial inner membrane"/>
    <property type="evidence" value="ECO:0007669"/>
    <property type="project" value="UniProtKB-SubCell"/>
</dbReference>
<keyword evidence="7 9" id="KW-0496">Mitochondrion</keyword>
<evidence type="ECO:0000256" key="2">
    <source>
        <dbReference type="ARBA" id="ARBA00006498"/>
    </source>
</evidence>
<dbReference type="EMBL" id="WIXP02000006">
    <property type="protein sequence ID" value="KAF6209259.1"/>
    <property type="molecule type" value="Genomic_DNA"/>
</dbReference>
<name>A0A6A4JAS7_APOLU</name>
<feature type="disulfide bond" evidence="10">
    <location>
        <begin position="48"/>
        <end position="62"/>
    </location>
</feature>
<dbReference type="FunFam" id="1.10.287.20:FF:000005">
    <property type="entry name" value="Cytochrome b-c1 complex subunit 6"/>
    <property type="match status" value="1"/>
</dbReference>
<keyword evidence="6 9" id="KW-0249">Electron transport</keyword>